<name>A0ABN9H9B6_9NEOB</name>
<feature type="compositionally biased region" description="Basic and acidic residues" evidence="13">
    <location>
        <begin position="119"/>
        <end position="133"/>
    </location>
</feature>
<dbReference type="InterPro" id="IPR004020">
    <property type="entry name" value="DAPIN"/>
</dbReference>
<keyword evidence="9" id="KW-0256">Endoplasmic reticulum</keyword>
<keyword evidence="11" id="KW-0333">Golgi apparatus</keyword>
<dbReference type="SMART" id="SM01289">
    <property type="entry name" value="PYRIN"/>
    <property type="match status" value="1"/>
</dbReference>
<comment type="caution">
    <text evidence="16">The sequence shown here is derived from an EMBL/GenBank/DDBJ whole genome shotgun (WGS) entry which is preliminary data.</text>
</comment>
<dbReference type="PROSITE" id="PS50824">
    <property type="entry name" value="DAPIN"/>
    <property type="match status" value="1"/>
</dbReference>
<evidence type="ECO:0000256" key="3">
    <source>
        <dbReference type="ARBA" id="ARBA00004555"/>
    </source>
</evidence>
<sequence length="293" mass="33076">WGPLPPHPPPHKGWLLVSWERSHKPPGDLLIYSLKDLKGCDFKRFRNKLSDFAYGGKLPIPRGKLENADWISTKNILIGTYGEEGALDVTNEVFTLISLMGPANDLQVRRAQNAKPKKMTHDRLSDFRKERRESTKKRFQRITGYDSRMGEAVHLQKRYITLFMRKGPQNKKGNEQELRSSGRRHLQTMEKIPSDGSSPTTIQAFFDPDEVGCIPKIVVLEGPAGIGKTMTSMKIMLEWASGNLYQDKFDFLFYLSCREINTIPGNISLVGLLSRACGLESSGDLVSLLEDPV</sequence>
<feature type="region of interest" description="Disordered" evidence="13">
    <location>
        <begin position="112"/>
        <end position="137"/>
    </location>
</feature>
<feature type="non-terminal residue" evidence="16">
    <location>
        <position position="1"/>
    </location>
</feature>
<dbReference type="PANTHER" id="PTHR45690:SF19">
    <property type="entry name" value="NACHT, LRR AND PYD DOMAINS-CONTAINING PROTEIN 3"/>
    <property type="match status" value="1"/>
</dbReference>
<dbReference type="InterPro" id="IPR011029">
    <property type="entry name" value="DEATH-like_dom_sf"/>
</dbReference>
<dbReference type="PROSITE" id="PS50837">
    <property type="entry name" value="NACHT"/>
    <property type="match status" value="1"/>
</dbReference>
<comment type="subcellular location">
    <subcellularLocation>
        <location evidence="2">Cytoplasm</location>
    </subcellularLocation>
    <subcellularLocation>
        <location evidence="1">Endoplasmic reticulum</location>
    </subcellularLocation>
    <subcellularLocation>
        <location evidence="3">Golgi apparatus</location>
    </subcellularLocation>
    <subcellularLocation>
        <location evidence="4">Secreted</location>
    </subcellularLocation>
</comment>
<feature type="domain" description="NACHT" evidence="15">
    <location>
        <begin position="216"/>
        <end position="293"/>
    </location>
</feature>
<gene>
    <name evidence="16" type="ORF">SPARVUS_LOCUS15570484</name>
</gene>
<evidence type="ECO:0000256" key="4">
    <source>
        <dbReference type="ARBA" id="ARBA00004613"/>
    </source>
</evidence>
<evidence type="ECO:0000256" key="10">
    <source>
        <dbReference type="ARBA" id="ARBA00023015"/>
    </source>
</evidence>
<evidence type="ECO:0000256" key="12">
    <source>
        <dbReference type="ARBA" id="ARBA00023163"/>
    </source>
</evidence>
<dbReference type="InterPro" id="IPR050637">
    <property type="entry name" value="NLRP_innate_immun_reg"/>
</dbReference>
<evidence type="ECO:0000256" key="2">
    <source>
        <dbReference type="ARBA" id="ARBA00004496"/>
    </source>
</evidence>
<dbReference type="EMBL" id="CATNWA010020279">
    <property type="protein sequence ID" value="CAI9617567.1"/>
    <property type="molecule type" value="Genomic_DNA"/>
</dbReference>
<evidence type="ECO:0000256" key="7">
    <source>
        <dbReference type="ARBA" id="ARBA00022553"/>
    </source>
</evidence>
<keyword evidence="6" id="KW-0964">Secreted</keyword>
<evidence type="ECO:0000256" key="13">
    <source>
        <dbReference type="SAM" id="MobiDB-lite"/>
    </source>
</evidence>
<dbReference type="Gene3D" id="3.40.50.300">
    <property type="entry name" value="P-loop containing nucleotide triphosphate hydrolases"/>
    <property type="match status" value="1"/>
</dbReference>
<keyword evidence="5" id="KW-0963">Cytoplasm</keyword>
<keyword evidence="8" id="KW-0677">Repeat</keyword>
<reference evidence="16" key="1">
    <citation type="submission" date="2023-05" db="EMBL/GenBank/DDBJ databases">
        <authorList>
            <person name="Stuckert A."/>
        </authorList>
    </citation>
    <scope>NUCLEOTIDE SEQUENCE</scope>
</reference>
<evidence type="ECO:0000256" key="11">
    <source>
        <dbReference type="ARBA" id="ARBA00023034"/>
    </source>
</evidence>
<evidence type="ECO:0000256" key="9">
    <source>
        <dbReference type="ARBA" id="ARBA00022824"/>
    </source>
</evidence>
<feature type="domain" description="Pyrin" evidence="14">
    <location>
        <begin position="16"/>
        <end position="112"/>
    </location>
</feature>
<organism evidence="16 17">
    <name type="scientific">Staurois parvus</name>
    <dbReference type="NCBI Taxonomy" id="386267"/>
    <lineage>
        <taxon>Eukaryota</taxon>
        <taxon>Metazoa</taxon>
        <taxon>Chordata</taxon>
        <taxon>Craniata</taxon>
        <taxon>Vertebrata</taxon>
        <taxon>Euteleostomi</taxon>
        <taxon>Amphibia</taxon>
        <taxon>Batrachia</taxon>
        <taxon>Anura</taxon>
        <taxon>Neobatrachia</taxon>
        <taxon>Ranoidea</taxon>
        <taxon>Ranidae</taxon>
        <taxon>Staurois</taxon>
    </lineage>
</organism>
<feature type="non-terminal residue" evidence="16">
    <location>
        <position position="293"/>
    </location>
</feature>
<accession>A0ABN9H9B6</accession>
<dbReference type="Proteomes" id="UP001162483">
    <property type="component" value="Unassembled WGS sequence"/>
</dbReference>
<evidence type="ECO:0000313" key="17">
    <source>
        <dbReference type="Proteomes" id="UP001162483"/>
    </source>
</evidence>
<keyword evidence="10" id="KW-0805">Transcription regulation</keyword>
<dbReference type="SUPFAM" id="SSF47986">
    <property type="entry name" value="DEATH domain"/>
    <property type="match status" value="1"/>
</dbReference>
<dbReference type="Pfam" id="PF05729">
    <property type="entry name" value="NACHT"/>
    <property type="match status" value="1"/>
</dbReference>
<dbReference type="Gene3D" id="1.10.533.10">
    <property type="entry name" value="Death Domain, Fas"/>
    <property type="match status" value="1"/>
</dbReference>
<dbReference type="InterPro" id="IPR027417">
    <property type="entry name" value="P-loop_NTPase"/>
</dbReference>
<keyword evidence="7" id="KW-0597">Phosphoprotein</keyword>
<evidence type="ECO:0000256" key="5">
    <source>
        <dbReference type="ARBA" id="ARBA00022490"/>
    </source>
</evidence>
<keyword evidence="12" id="KW-0804">Transcription</keyword>
<proteinExistence type="predicted"/>
<evidence type="ECO:0000259" key="15">
    <source>
        <dbReference type="PROSITE" id="PS50837"/>
    </source>
</evidence>
<evidence type="ECO:0000256" key="8">
    <source>
        <dbReference type="ARBA" id="ARBA00022737"/>
    </source>
</evidence>
<evidence type="ECO:0000313" key="16">
    <source>
        <dbReference type="EMBL" id="CAI9617567.1"/>
    </source>
</evidence>
<evidence type="ECO:0000259" key="14">
    <source>
        <dbReference type="PROSITE" id="PS50824"/>
    </source>
</evidence>
<dbReference type="PANTHER" id="PTHR45690">
    <property type="entry name" value="NACHT, LRR AND PYD DOMAINS-CONTAINING PROTEIN 12"/>
    <property type="match status" value="1"/>
</dbReference>
<dbReference type="InterPro" id="IPR007111">
    <property type="entry name" value="NACHT_NTPase"/>
</dbReference>
<protein>
    <submittedName>
        <fullName evidence="16">Uncharacterized protein</fullName>
    </submittedName>
</protein>
<evidence type="ECO:0000256" key="6">
    <source>
        <dbReference type="ARBA" id="ARBA00022525"/>
    </source>
</evidence>
<evidence type="ECO:0000256" key="1">
    <source>
        <dbReference type="ARBA" id="ARBA00004240"/>
    </source>
</evidence>
<dbReference type="Pfam" id="PF02758">
    <property type="entry name" value="PYRIN"/>
    <property type="match status" value="1"/>
</dbReference>
<keyword evidence="17" id="KW-1185">Reference proteome</keyword>